<evidence type="ECO:0000313" key="2">
    <source>
        <dbReference type="EMBL" id="OSS45060.1"/>
    </source>
</evidence>
<dbReference type="EMBL" id="KZ107855">
    <property type="protein sequence ID" value="OSS45060.1"/>
    <property type="molecule type" value="Genomic_DNA"/>
</dbReference>
<dbReference type="Proteomes" id="UP000193240">
    <property type="component" value="Unassembled WGS sequence"/>
</dbReference>
<proteinExistence type="predicted"/>
<name>A0A1Y2LMU0_EPING</name>
<dbReference type="AlphaFoldDB" id="A0A1Y2LMU0"/>
<feature type="region of interest" description="Disordered" evidence="1">
    <location>
        <begin position="63"/>
        <end position="95"/>
    </location>
</feature>
<feature type="compositionally biased region" description="Basic residues" evidence="1">
    <location>
        <begin position="80"/>
        <end position="89"/>
    </location>
</feature>
<dbReference type="InParanoid" id="A0A1Y2LMU0"/>
<accession>A0A1Y2LMU0</accession>
<protein>
    <submittedName>
        <fullName evidence="2">Uncharacterized protein</fullName>
    </submittedName>
</protein>
<reference evidence="2 3" key="1">
    <citation type="journal article" date="2017" name="Genome Announc.">
        <title>Genome sequence of the saprophytic ascomycete Epicoccum nigrum ICMP 19927 strain isolated from New Zealand.</title>
        <authorList>
            <person name="Fokin M."/>
            <person name="Fleetwood D."/>
            <person name="Weir B.S."/>
            <person name="Villas-Boas S.G."/>
        </authorList>
    </citation>
    <scope>NUCLEOTIDE SEQUENCE [LARGE SCALE GENOMIC DNA]</scope>
    <source>
        <strain evidence="2 3">ICMP 19927</strain>
    </source>
</reference>
<gene>
    <name evidence="2" type="ORF">B5807_09210</name>
</gene>
<keyword evidence="3" id="KW-1185">Reference proteome</keyword>
<evidence type="ECO:0000256" key="1">
    <source>
        <dbReference type="SAM" id="MobiDB-lite"/>
    </source>
</evidence>
<evidence type="ECO:0000313" key="3">
    <source>
        <dbReference type="Proteomes" id="UP000193240"/>
    </source>
</evidence>
<sequence>MFRRFVGDQMVALFDRRGPSGSPGRARKISLHIALIEYHRKQARKKKDTDRVVVEPSIARRKASIASIASPRPHAEHHAPPRSKQHLRGRPCTTAPDFLNDDQHVSAFVGLYQRCSR</sequence>
<organism evidence="2 3">
    <name type="scientific">Epicoccum nigrum</name>
    <name type="common">Soil fungus</name>
    <name type="synonym">Epicoccum purpurascens</name>
    <dbReference type="NCBI Taxonomy" id="105696"/>
    <lineage>
        <taxon>Eukaryota</taxon>
        <taxon>Fungi</taxon>
        <taxon>Dikarya</taxon>
        <taxon>Ascomycota</taxon>
        <taxon>Pezizomycotina</taxon>
        <taxon>Dothideomycetes</taxon>
        <taxon>Pleosporomycetidae</taxon>
        <taxon>Pleosporales</taxon>
        <taxon>Pleosporineae</taxon>
        <taxon>Didymellaceae</taxon>
        <taxon>Epicoccum</taxon>
    </lineage>
</organism>